<evidence type="ECO:0000313" key="3">
    <source>
        <dbReference type="Proteomes" id="UP000010472"/>
    </source>
</evidence>
<dbReference type="STRING" id="1173022.Cri9333_4673"/>
<dbReference type="PATRIC" id="fig|1173022.3.peg.5046"/>
<feature type="transmembrane region" description="Helical" evidence="1">
    <location>
        <begin position="12"/>
        <end position="31"/>
    </location>
</feature>
<accession>K9W6Q6</accession>
<evidence type="ECO:0000313" key="2">
    <source>
        <dbReference type="EMBL" id="AFZ15452.1"/>
    </source>
</evidence>
<keyword evidence="1" id="KW-1133">Transmembrane helix</keyword>
<dbReference type="HOGENOM" id="CLU_1640957_0_0_3"/>
<dbReference type="EMBL" id="CP003620">
    <property type="protein sequence ID" value="AFZ15452.1"/>
    <property type="molecule type" value="Genomic_DNA"/>
</dbReference>
<keyword evidence="3" id="KW-1185">Reference proteome</keyword>
<keyword evidence="1" id="KW-0472">Membrane</keyword>
<organism evidence="2 3">
    <name type="scientific">Crinalium epipsammum PCC 9333</name>
    <dbReference type="NCBI Taxonomy" id="1173022"/>
    <lineage>
        <taxon>Bacteria</taxon>
        <taxon>Bacillati</taxon>
        <taxon>Cyanobacteriota</taxon>
        <taxon>Cyanophyceae</taxon>
        <taxon>Gomontiellales</taxon>
        <taxon>Gomontiellaceae</taxon>
        <taxon>Crinalium</taxon>
    </lineage>
</organism>
<dbReference type="OrthoDB" id="427285at2"/>
<reference evidence="2 3" key="1">
    <citation type="submission" date="2012-06" db="EMBL/GenBank/DDBJ databases">
        <title>Finished chromosome of genome of Crinalium epipsammum PCC 9333.</title>
        <authorList>
            <consortium name="US DOE Joint Genome Institute"/>
            <person name="Gugger M."/>
            <person name="Coursin T."/>
            <person name="Rippka R."/>
            <person name="Tandeau De Marsac N."/>
            <person name="Huntemann M."/>
            <person name="Wei C.-L."/>
            <person name="Han J."/>
            <person name="Detter J.C."/>
            <person name="Han C."/>
            <person name="Tapia R."/>
            <person name="Davenport K."/>
            <person name="Daligault H."/>
            <person name="Erkkila T."/>
            <person name="Gu W."/>
            <person name="Munk A.C.C."/>
            <person name="Teshima H."/>
            <person name="Xu Y."/>
            <person name="Chain P."/>
            <person name="Chen A."/>
            <person name="Krypides N."/>
            <person name="Mavromatis K."/>
            <person name="Markowitz V."/>
            <person name="Szeto E."/>
            <person name="Ivanova N."/>
            <person name="Mikhailova N."/>
            <person name="Ovchinnikova G."/>
            <person name="Pagani I."/>
            <person name="Pati A."/>
            <person name="Goodwin L."/>
            <person name="Peters L."/>
            <person name="Pitluck S."/>
            <person name="Woyke T."/>
            <person name="Kerfeld C."/>
        </authorList>
    </citation>
    <scope>NUCLEOTIDE SEQUENCE [LARGE SCALE GENOMIC DNA]</scope>
    <source>
        <strain evidence="2 3">PCC 9333</strain>
    </source>
</reference>
<dbReference type="eggNOG" id="ENOG5032TXU">
    <property type="taxonomic scope" value="Bacteria"/>
</dbReference>
<protein>
    <submittedName>
        <fullName evidence="2">Uncharacterized protein</fullName>
    </submittedName>
</protein>
<evidence type="ECO:0000256" key="1">
    <source>
        <dbReference type="SAM" id="Phobius"/>
    </source>
</evidence>
<gene>
    <name evidence="2" type="ORF">Cri9333_4673</name>
</gene>
<name>K9W6Q6_9CYAN</name>
<keyword evidence="1" id="KW-0812">Transmembrane</keyword>
<dbReference type="RefSeq" id="WP_015205542.1">
    <property type="nucleotide sequence ID" value="NC_019753.1"/>
</dbReference>
<proteinExistence type="predicted"/>
<dbReference type="AlphaFoldDB" id="K9W6Q6"/>
<dbReference type="KEGG" id="cep:Cri9333_4673"/>
<dbReference type="Proteomes" id="UP000010472">
    <property type="component" value="Chromosome"/>
</dbReference>
<sequence>MSSHFNLKTLSFYGIAIGSVVILFNVVSAYGEANIKAPPAINGNYRLKAKNLPECVNSKDLILHIQQSGIYLNGSLLPVDNNSHAQAIAEEKPSLNGQLQNKKVELVGSAPFLNNCNNPPVQMQGTVEGQKMQGNFTLSPNSEKIEFIAEKAQETKQTEAQQKH</sequence>